<gene>
    <name evidence="1" type="ORF">ARMOST_13579</name>
</gene>
<keyword evidence="2" id="KW-1185">Reference proteome</keyword>
<organism evidence="1 2">
    <name type="scientific">Armillaria ostoyae</name>
    <name type="common">Armillaria root rot fungus</name>
    <dbReference type="NCBI Taxonomy" id="47428"/>
    <lineage>
        <taxon>Eukaryota</taxon>
        <taxon>Fungi</taxon>
        <taxon>Dikarya</taxon>
        <taxon>Basidiomycota</taxon>
        <taxon>Agaricomycotina</taxon>
        <taxon>Agaricomycetes</taxon>
        <taxon>Agaricomycetidae</taxon>
        <taxon>Agaricales</taxon>
        <taxon>Marasmiineae</taxon>
        <taxon>Physalacriaceae</taxon>
        <taxon>Armillaria</taxon>
    </lineage>
</organism>
<evidence type="ECO:0000313" key="1">
    <source>
        <dbReference type="EMBL" id="SJL10195.1"/>
    </source>
</evidence>
<sequence length="51" mass="5739">MRGPIFEAGGFGLVSSEQEYDDLLNDLTKEWDDGPDVFEDWTVVYAQKPSA</sequence>
<name>A0A284RN99_ARMOS</name>
<protein>
    <submittedName>
        <fullName evidence="1">Uncharacterized protein</fullName>
    </submittedName>
</protein>
<reference evidence="2" key="1">
    <citation type="journal article" date="2017" name="Nat. Ecol. Evol.">
        <title>Genome expansion and lineage-specific genetic innovations in the forest pathogenic fungi Armillaria.</title>
        <authorList>
            <person name="Sipos G."/>
            <person name="Prasanna A.N."/>
            <person name="Walter M.C."/>
            <person name="O'Connor E."/>
            <person name="Balint B."/>
            <person name="Krizsan K."/>
            <person name="Kiss B."/>
            <person name="Hess J."/>
            <person name="Varga T."/>
            <person name="Slot J."/>
            <person name="Riley R."/>
            <person name="Boka B."/>
            <person name="Rigling D."/>
            <person name="Barry K."/>
            <person name="Lee J."/>
            <person name="Mihaltcheva S."/>
            <person name="LaButti K."/>
            <person name="Lipzen A."/>
            <person name="Waldron R."/>
            <person name="Moloney N.M."/>
            <person name="Sperisen C."/>
            <person name="Kredics L."/>
            <person name="Vagvoelgyi C."/>
            <person name="Patrignani A."/>
            <person name="Fitzpatrick D."/>
            <person name="Nagy I."/>
            <person name="Doyle S."/>
            <person name="Anderson J.B."/>
            <person name="Grigoriev I.V."/>
            <person name="Gueldener U."/>
            <person name="Muensterkoetter M."/>
            <person name="Nagy L.G."/>
        </authorList>
    </citation>
    <scope>NUCLEOTIDE SEQUENCE [LARGE SCALE GENOMIC DNA]</scope>
    <source>
        <strain evidence="2">C18/9</strain>
    </source>
</reference>
<proteinExistence type="predicted"/>
<dbReference type="EMBL" id="FUEG01000011">
    <property type="protein sequence ID" value="SJL10195.1"/>
    <property type="molecule type" value="Genomic_DNA"/>
</dbReference>
<dbReference type="OrthoDB" id="2907922at2759"/>
<dbReference type="Proteomes" id="UP000219338">
    <property type="component" value="Unassembled WGS sequence"/>
</dbReference>
<dbReference type="AlphaFoldDB" id="A0A284RN99"/>
<accession>A0A284RN99</accession>
<evidence type="ECO:0000313" key="2">
    <source>
        <dbReference type="Proteomes" id="UP000219338"/>
    </source>
</evidence>
<dbReference type="OMA" id="RTVVYAM"/>